<dbReference type="Pfam" id="PF12697">
    <property type="entry name" value="Abhydrolase_6"/>
    <property type="match status" value="1"/>
</dbReference>
<evidence type="ECO:0000259" key="1">
    <source>
        <dbReference type="Pfam" id="PF12697"/>
    </source>
</evidence>
<dbReference type="AlphaFoldDB" id="A0A2S1LPT0"/>
<evidence type="ECO:0000313" key="3">
    <source>
        <dbReference type="Proteomes" id="UP000244677"/>
    </source>
</evidence>
<dbReference type="InterPro" id="IPR029058">
    <property type="entry name" value="AB_hydrolase_fold"/>
</dbReference>
<sequence>MKTPQSILYLAKALSLVSTKLTTDFALKLFTTPLKHTMPNRELAMDANSRQELITIPALSKEVNLYHYGTSPTKILLVHGWSGRGTQLSRIAEQLLEAGYSTLSFDAPAHGKSPGTTSHMKEFVTTILYLQEKYGPFDSAIGHSLGAMACLNAAKRGLNVRKIVIIGSGDVVDDILKDFVRKLKLNTKIFHAMKAELEKRLQETTNSYSAYMAGKELTIPILVIHDTDDKDVPVAASKHIAANLQHGELIITKGLGHRKILGDADVIRRCIQFLKK</sequence>
<keyword evidence="3" id="KW-1185">Reference proteome</keyword>
<dbReference type="SUPFAM" id="SSF53474">
    <property type="entry name" value="alpha/beta-Hydrolases"/>
    <property type="match status" value="1"/>
</dbReference>
<dbReference type="KEGG" id="fki:FK004_11280"/>
<dbReference type="Gene3D" id="3.40.50.1820">
    <property type="entry name" value="alpha/beta hydrolase"/>
    <property type="match status" value="1"/>
</dbReference>
<dbReference type="PANTHER" id="PTHR43433:SF5">
    <property type="entry name" value="AB HYDROLASE-1 DOMAIN-CONTAINING PROTEIN"/>
    <property type="match status" value="1"/>
</dbReference>
<dbReference type="InterPro" id="IPR050471">
    <property type="entry name" value="AB_hydrolase"/>
</dbReference>
<dbReference type="GO" id="GO:0016787">
    <property type="term" value="F:hydrolase activity"/>
    <property type="evidence" value="ECO:0007669"/>
    <property type="project" value="UniProtKB-KW"/>
</dbReference>
<proteinExistence type="predicted"/>
<dbReference type="Proteomes" id="UP000244677">
    <property type="component" value="Chromosome"/>
</dbReference>
<organism evidence="2 3">
    <name type="scientific">Flavobacterium kingsejongi</name>
    <dbReference type="NCBI Taxonomy" id="1678728"/>
    <lineage>
        <taxon>Bacteria</taxon>
        <taxon>Pseudomonadati</taxon>
        <taxon>Bacteroidota</taxon>
        <taxon>Flavobacteriia</taxon>
        <taxon>Flavobacteriales</taxon>
        <taxon>Flavobacteriaceae</taxon>
        <taxon>Flavobacterium</taxon>
    </lineage>
</organism>
<feature type="domain" description="AB hydrolase-1" evidence="1">
    <location>
        <begin position="75"/>
        <end position="257"/>
    </location>
</feature>
<reference evidence="2 3" key="1">
    <citation type="submission" date="2017-04" db="EMBL/GenBank/DDBJ databases">
        <title>Complete genome sequence of Flavobacterium kingsejong AJ004.</title>
        <authorList>
            <person name="Lee P.C."/>
        </authorList>
    </citation>
    <scope>NUCLEOTIDE SEQUENCE [LARGE SCALE GENOMIC DNA]</scope>
    <source>
        <strain evidence="2 3">AJ004</strain>
    </source>
</reference>
<dbReference type="EMBL" id="CP020919">
    <property type="protein sequence ID" value="AWG25760.1"/>
    <property type="molecule type" value="Genomic_DNA"/>
</dbReference>
<keyword evidence="2" id="KW-0378">Hydrolase</keyword>
<evidence type="ECO:0000313" key="2">
    <source>
        <dbReference type="EMBL" id="AWG25760.1"/>
    </source>
</evidence>
<gene>
    <name evidence="2" type="ORF">FK004_11280</name>
</gene>
<protein>
    <submittedName>
        <fullName evidence="2">Alpha/beta hydrolase</fullName>
    </submittedName>
</protein>
<dbReference type="OrthoDB" id="9785847at2"/>
<dbReference type="PANTHER" id="PTHR43433">
    <property type="entry name" value="HYDROLASE, ALPHA/BETA FOLD FAMILY PROTEIN"/>
    <property type="match status" value="1"/>
</dbReference>
<dbReference type="InterPro" id="IPR000073">
    <property type="entry name" value="AB_hydrolase_1"/>
</dbReference>
<dbReference type="RefSeq" id="WP_108737332.1">
    <property type="nucleotide sequence ID" value="NZ_CP020919.1"/>
</dbReference>
<name>A0A2S1LPT0_9FLAO</name>
<accession>A0A2S1LPT0</accession>